<gene>
    <name evidence="1" type="ORF">Y1Q_0003220</name>
</gene>
<keyword evidence="2" id="KW-1185">Reference proteome</keyword>
<proteinExistence type="predicted"/>
<organism evidence="1 2">
    <name type="scientific">Alligator mississippiensis</name>
    <name type="common">American alligator</name>
    <dbReference type="NCBI Taxonomy" id="8496"/>
    <lineage>
        <taxon>Eukaryota</taxon>
        <taxon>Metazoa</taxon>
        <taxon>Chordata</taxon>
        <taxon>Craniata</taxon>
        <taxon>Vertebrata</taxon>
        <taxon>Euteleostomi</taxon>
        <taxon>Archelosauria</taxon>
        <taxon>Archosauria</taxon>
        <taxon>Crocodylia</taxon>
        <taxon>Alligatoridae</taxon>
        <taxon>Alligatorinae</taxon>
        <taxon>Alligator</taxon>
    </lineage>
</organism>
<evidence type="ECO:0000313" key="2">
    <source>
        <dbReference type="Proteomes" id="UP000050525"/>
    </source>
</evidence>
<dbReference type="EMBL" id="AKHW03006231">
    <property type="protein sequence ID" value="KYO22717.1"/>
    <property type="molecule type" value="Genomic_DNA"/>
</dbReference>
<evidence type="ECO:0000313" key="1">
    <source>
        <dbReference type="EMBL" id="KYO22717.1"/>
    </source>
</evidence>
<accession>A0A151MDX4</accession>
<reference evidence="1 2" key="1">
    <citation type="journal article" date="2012" name="Genome Biol.">
        <title>Sequencing three crocodilian genomes to illuminate the evolution of archosaurs and amniotes.</title>
        <authorList>
            <person name="St John J.A."/>
            <person name="Braun E.L."/>
            <person name="Isberg S.R."/>
            <person name="Miles L.G."/>
            <person name="Chong A.Y."/>
            <person name="Gongora J."/>
            <person name="Dalzell P."/>
            <person name="Moran C."/>
            <person name="Bed'hom B."/>
            <person name="Abzhanov A."/>
            <person name="Burgess S.C."/>
            <person name="Cooksey A.M."/>
            <person name="Castoe T.A."/>
            <person name="Crawford N.G."/>
            <person name="Densmore L.D."/>
            <person name="Drew J.C."/>
            <person name="Edwards S.V."/>
            <person name="Faircloth B.C."/>
            <person name="Fujita M.K."/>
            <person name="Greenwold M.J."/>
            <person name="Hoffmann F.G."/>
            <person name="Howard J.M."/>
            <person name="Iguchi T."/>
            <person name="Janes D.E."/>
            <person name="Khan S.Y."/>
            <person name="Kohno S."/>
            <person name="de Koning A.J."/>
            <person name="Lance S.L."/>
            <person name="McCarthy F.M."/>
            <person name="McCormack J.E."/>
            <person name="Merchant M.E."/>
            <person name="Peterson D.G."/>
            <person name="Pollock D.D."/>
            <person name="Pourmand N."/>
            <person name="Raney B.J."/>
            <person name="Roessler K.A."/>
            <person name="Sanford J.R."/>
            <person name="Sawyer R.H."/>
            <person name="Schmidt C.J."/>
            <person name="Triplett E.W."/>
            <person name="Tuberville T.D."/>
            <person name="Venegas-Anaya M."/>
            <person name="Howard J.T."/>
            <person name="Jarvis E.D."/>
            <person name="Guillette L.J.Jr."/>
            <person name="Glenn T.C."/>
            <person name="Green R.E."/>
            <person name="Ray D.A."/>
        </authorList>
    </citation>
    <scope>NUCLEOTIDE SEQUENCE [LARGE SCALE GENOMIC DNA]</scope>
    <source>
        <strain evidence="1">KSC_2009_1</strain>
    </source>
</reference>
<protein>
    <submittedName>
        <fullName evidence="1">Uncharacterized protein</fullName>
    </submittedName>
</protein>
<name>A0A151MDX4_ALLMI</name>
<dbReference type="AlphaFoldDB" id="A0A151MDX4"/>
<dbReference type="Proteomes" id="UP000050525">
    <property type="component" value="Unassembled WGS sequence"/>
</dbReference>
<sequence>MRDGESTDCDTRSPKGIDYILHQLEEGGVAEDPGIMVTTCPAGKDVGEMTMVFKNALQHNEEESSSSLLCQKLRKLWVDKIGEVIHIVCDPMPLVDHHPGHGLAQARLVGDGMEAVGDGKLSDGDDDSLLQSHILLYTDVLPLDMGPS</sequence>
<comment type="caution">
    <text evidence="1">The sequence shown here is derived from an EMBL/GenBank/DDBJ whole genome shotgun (WGS) entry which is preliminary data.</text>
</comment>